<name>A0A3M8DSG3_9BACL</name>
<reference evidence="2 3" key="1">
    <citation type="submission" date="2018-10" db="EMBL/GenBank/DDBJ databases">
        <title>Phylogenomics of Brevibacillus.</title>
        <authorList>
            <person name="Dunlap C."/>
        </authorList>
    </citation>
    <scope>NUCLEOTIDE SEQUENCE [LARGE SCALE GENOMIC DNA]</scope>
    <source>
        <strain evidence="2 3">JCM 15716</strain>
    </source>
</reference>
<dbReference type="RefSeq" id="WP_122916940.1">
    <property type="nucleotide sequence ID" value="NZ_RHHQ01000006.1"/>
</dbReference>
<organism evidence="2 3">
    <name type="scientific">Brevibacillus fluminis</name>
    <dbReference type="NCBI Taxonomy" id="511487"/>
    <lineage>
        <taxon>Bacteria</taxon>
        <taxon>Bacillati</taxon>
        <taxon>Bacillota</taxon>
        <taxon>Bacilli</taxon>
        <taxon>Bacillales</taxon>
        <taxon>Paenibacillaceae</taxon>
        <taxon>Brevibacillus</taxon>
    </lineage>
</organism>
<dbReference type="PANTHER" id="PTHR11614">
    <property type="entry name" value="PHOSPHOLIPASE-RELATED"/>
    <property type="match status" value="1"/>
</dbReference>
<dbReference type="Pfam" id="PF12146">
    <property type="entry name" value="Hydrolase_4"/>
    <property type="match status" value="1"/>
</dbReference>
<keyword evidence="3" id="KW-1185">Reference proteome</keyword>
<dbReference type="InterPro" id="IPR051044">
    <property type="entry name" value="MAG_DAG_Lipase"/>
</dbReference>
<dbReference type="AlphaFoldDB" id="A0A3M8DSG3"/>
<dbReference type="InterPro" id="IPR022742">
    <property type="entry name" value="Hydrolase_4"/>
</dbReference>
<dbReference type="Proteomes" id="UP000271031">
    <property type="component" value="Unassembled WGS sequence"/>
</dbReference>
<evidence type="ECO:0000313" key="3">
    <source>
        <dbReference type="Proteomes" id="UP000271031"/>
    </source>
</evidence>
<dbReference type="OrthoDB" id="9806902at2"/>
<gene>
    <name evidence="2" type="ORF">EDM56_05735</name>
</gene>
<protein>
    <submittedName>
        <fullName evidence="2">Lysophospholipase</fullName>
    </submittedName>
</protein>
<sequence>MECFRHCWRADEPIGTVVLVHGTGEHHGRYEHVARYLNKRGITVESGDLPGWGRSAGLKGHVGQFDDYVAVVAEWVEEAKRNAKGPVFLLGHSLGGLIVTRYIEQYASQHGLDGLILSSPCLQLKLEVSQWKRGLAEMLNRVWPTLRLANDIAPYHVSRDPVVQAAYISDPFNYPKVSVRWFTELLKAMEQAWQDQKRIDLPVLTVQAGDDYIIDADGVKRFVDGIPVADKEYERFAGLYHEVMNEPERDVVLDRIGTWLDKKLHK</sequence>
<dbReference type="Gene3D" id="3.40.50.1820">
    <property type="entry name" value="alpha/beta hydrolase"/>
    <property type="match status" value="1"/>
</dbReference>
<dbReference type="SUPFAM" id="SSF53474">
    <property type="entry name" value="alpha/beta-Hydrolases"/>
    <property type="match status" value="1"/>
</dbReference>
<dbReference type="InterPro" id="IPR029058">
    <property type="entry name" value="AB_hydrolase_fold"/>
</dbReference>
<dbReference type="EMBL" id="RHHQ01000006">
    <property type="protein sequence ID" value="RNB91088.1"/>
    <property type="molecule type" value="Genomic_DNA"/>
</dbReference>
<evidence type="ECO:0000313" key="2">
    <source>
        <dbReference type="EMBL" id="RNB91088.1"/>
    </source>
</evidence>
<proteinExistence type="predicted"/>
<evidence type="ECO:0000259" key="1">
    <source>
        <dbReference type="Pfam" id="PF12146"/>
    </source>
</evidence>
<comment type="caution">
    <text evidence="2">The sequence shown here is derived from an EMBL/GenBank/DDBJ whole genome shotgun (WGS) entry which is preliminary data.</text>
</comment>
<accession>A0A3M8DSG3</accession>
<feature type="domain" description="Serine aminopeptidase S33" evidence="1">
    <location>
        <begin position="12"/>
        <end position="248"/>
    </location>
</feature>